<dbReference type="Proteomes" id="UP000292884">
    <property type="component" value="Unassembled WGS sequence"/>
</dbReference>
<proteinExistence type="predicted"/>
<comment type="caution">
    <text evidence="1">The sequence shown here is derived from an EMBL/GenBank/DDBJ whole genome shotgun (WGS) entry which is preliminary data.</text>
</comment>
<organism evidence="1 2">
    <name type="scientific">Pedobacter frigiditerrae</name>
    <dbReference type="NCBI Taxonomy" id="2530452"/>
    <lineage>
        <taxon>Bacteria</taxon>
        <taxon>Pseudomonadati</taxon>
        <taxon>Bacteroidota</taxon>
        <taxon>Sphingobacteriia</taxon>
        <taxon>Sphingobacteriales</taxon>
        <taxon>Sphingobacteriaceae</taxon>
        <taxon>Pedobacter</taxon>
    </lineage>
</organism>
<accession>A0A4V2MIH0</accession>
<name>A0A4V2MIH0_9SPHI</name>
<protein>
    <recommendedName>
        <fullName evidence="3">YD repeat-containing protein</fullName>
    </recommendedName>
</protein>
<keyword evidence="2" id="KW-1185">Reference proteome</keyword>
<evidence type="ECO:0008006" key="3">
    <source>
        <dbReference type="Google" id="ProtNLM"/>
    </source>
</evidence>
<dbReference type="Gene3D" id="2.180.10.10">
    <property type="entry name" value="RHS repeat-associated core"/>
    <property type="match status" value="1"/>
</dbReference>
<evidence type="ECO:0000313" key="1">
    <source>
        <dbReference type="EMBL" id="TCC90346.1"/>
    </source>
</evidence>
<dbReference type="EMBL" id="SJSK01000003">
    <property type="protein sequence ID" value="TCC90346.1"/>
    <property type="molecule type" value="Genomic_DNA"/>
</dbReference>
<sequence length="334" mass="39536">MSLFLTASAQQSYQDIENLLEIDPTWVYPQDNVTKALKQIIMLKNGADTVTINRFDAQWRKIYTKSFSGNKPESITTYVNSTDGKTWSWRSQRLKDKTVWTSKTTYRSVGIPSKLYNMDYNSKGDTIASGSAIFDYDAKGKLLQRRDYRAGKLSLQRNYRYQGLNLVEMTSQLTGSVAKKRMEYNYNANGRLVETREFFVNPKENTLMRIIQYSWEKGKLVEKRYKNEMPPKKEYNFRYGYDDKGRISTYEAKLDTNFKQAKFIYEGERLKEIEMQFNSKTFFPDALPVWNADFFKGIMIYRKIYSYNEKGDMIMAEQFYGNRIEQRFEYVLTY</sequence>
<evidence type="ECO:0000313" key="2">
    <source>
        <dbReference type="Proteomes" id="UP000292884"/>
    </source>
</evidence>
<dbReference type="AlphaFoldDB" id="A0A4V2MIH0"/>
<gene>
    <name evidence="1" type="ORF">EZ428_13800</name>
</gene>
<reference evidence="1 2" key="1">
    <citation type="submission" date="2019-02" db="EMBL/GenBank/DDBJ databases">
        <title>Pedobacter sp. RP-1-13 sp. nov., isolated from Arctic soil.</title>
        <authorList>
            <person name="Dahal R.H."/>
        </authorList>
    </citation>
    <scope>NUCLEOTIDE SEQUENCE [LARGE SCALE GENOMIC DNA]</scope>
    <source>
        <strain evidence="1 2">RP-1-13</strain>
    </source>
</reference>